<evidence type="ECO:0000313" key="9">
    <source>
        <dbReference type="EMBL" id="MDZ5455129.1"/>
    </source>
</evidence>
<feature type="transmembrane region" description="Helical" evidence="7">
    <location>
        <begin position="307"/>
        <end position="332"/>
    </location>
</feature>
<evidence type="ECO:0000313" key="10">
    <source>
        <dbReference type="Proteomes" id="UP001293718"/>
    </source>
</evidence>
<comment type="subcellular location">
    <subcellularLocation>
        <location evidence="1">Cell membrane</location>
        <topology evidence="1">Multi-pass membrane protein</topology>
    </subcellularLocation>
</comment>
<evidence type="ECO:0000256" key="1">
    <source>
        <dbReference type="ARBA" id="ARBA00004651"/>
    </source>
</evidence>
<dbReference type="PANTHER" id="PTHR23517">
    <property type="entry name" value="RESISTANCE PROTEIN MDTM, PUTATIVE-RELATED-RELATED"/>
    <property type="match status" value="1"/>
</dbReference>
<proteinExistence type="predicted"/>
<dbReference type="InterPro" id="IPR036259">
    <property type="entry name" value="MFS_trans_sf"/>
</dbReference>
<feature type="transmembrane region" description="Helical" evidence="7">
    <location>
        <begin position="87"/>
        <end position="107"/>
    </location>
</feature>
<feature type="domain" description="Major facilitator superfamily (MFS) profile" evidence="8">
    <location>
        <begin position="1"/>
        <end position="398"/>
    </location>
</feature>
<dbReference type="InterPro" id="IPR011701">
    <property type="entry name" value="MFS"/>
</dbReference>
<name>A0ABU5I7R9_9BURK</name>
<dbReference type="Gene3D" id="1.20.1250.20">
    <property type="entry name" value="MFS general substrate transporter like domains"/>
    <property type="match status" value="1"/>
</dbReference>
<feature type="transmembrane region" description="Helical" evidence="7">
    <location>
        <begin position="251"/>
        <end position="273"/>
    </location>
</feature>
<dbReference type="Pfam" id="PF07690">
    <property type="entry name" value="MFS_1"/>
    <property type="match status" value="2"/>
</dbReference>
<evidence type="ECO:0000256" key="3">
    <source>
        <dbReference type="ARBA" id="ARBA00022475"/>
    </source>
</evidence>
<feature type="transmembrane region" description="Helical" evidence="7">
    <location>
        <begin position="145"/>
        <end position="165"/>
    </location>
</feature>
<organism evidence="9 10">
    <name type="scientific">Azohydromonas lata</name>
    <dbReference type="NCBI Taxonomy" id="45677"/>
    <lineage>
        <taxon>Bacteria</taxon>
        <taxon>Pseudomonadati</taxon>
        <taxon>Pseudomonadota</taxon>
        <taxon>Betaproteobacteria</taxon>
        <taxon>Burkholderiales</taxon>
        <taxon>Sphaerotilaceae</taxon>
        <taxon>Azohydromonas</taxon>
    </lineage>
</organism>
<keyword evidence="4 7" id="KW-0812">Transmembrane</keyword>
<geneLocation type="plasmid" evidence="9">
    <name>unnamed</name>
</geneLocation>
<evidence type="ECO:0000256" key="5">
    <source>
        <dbReference type="ARBA" id="ARBA00022989"/>
    </source>
</evidence>
<reference evidence="9 10" key="1">
    <citation type="submission" date="2023-11" db="EMBL/GenBank/DDBJ databases">
        <title>Draft genome of Azohydromonas lata strain H1 (DSM1123), a polyhydroxyalkanoate producer.</title>
        <authorList>
            <person name="Traversa D."/>
            <person name="D'Addabbo P."/>
            <person name="Pazzani C."/>
            <person name="Manzari C."/>
            <person name="Chiara M."/>
            <person name="Scrascia M."/>
        </authorList>
    </citation>
    <scope>NUCLEOTIDE SEQUENCE [LARGE SCALE GENOMIC DNA]</scope>
    <source>
        <strain evidence="9 10">H1</strain>
        <plasmid evidence="9">unnamed</plasmid>
    </source>
</reference>
<dbReference type="InterPro" id="IPR020846">
    <property type="entry name" value="MFS_dom"/>
</dbReference>
<accession>A0ABU5I7R9</accession>
<sequence>MERTEAAKPGRTARESFSAALLALITCQVGLHACTQGVRMAAPLQALGAGQGEWSVGVLLALFAVFPALLAVAAGRMADRHGYHRPVHLAGTLSLLGALAAAVSGHYLVLCLAAAMCGAGSGFGMVAIQRTGGRLAHDRTERMRIFSWIALAPAVAGLIGPLLAGTLIDALGFRAAFAALAVLPAATLVVAQAVPRETGRVADAADTRPRPAWELLRDARFRRLLFINWLVSASWDVFGFALPIVGHAHGLSASAIGGVLAAYALASMGVRLLIPLLAHRLSRRLMMVGALSAVAFVYAVFPLLQGAWAMGVAAAVLGLALGTIQPAILASVHDIAPPERQGEAMAVRSMSVHLSMALTPLLFGVAGSAIGAATLFWLMAAALGAGGWQARAMGTADESTRGENR</sequence>
<feature type="transmembrane region" description="Helical" evidence="7">
    <location>
        <begin position="171"/>
        <end position="191"/>
    </location>
</feature>
<dbReference type="InterPro" id="IPR050171">
    <property type="entry name" value="MFS_Transporters"/>
</dbReference>
<gene>
    <name evidence="9" type="ORF">SM757_00940</name>
</gene>
<keyword evidence="3" id="KW-1003">Cell membrane</keyword>
<protein>
    <submittedName>
        <fullName evidence="9">MFS transporter</fullName>
    </submittedName>
</protein>
<dbReference type="PANTHER" id="PTHR23517:SF3">
    <property type="entry name" value="INTEGRAL MEMBRANE TRANSPORT PROTEIN"/>
    <property type="match status" value="1"/>
</dbReference>
<keyword evidence="2" id="KW-0813">Transport</keyword>
<dbReference type="Proteomes" id="UP001293718">
    <property type="component" value="Unassembled WGS sequence"/>
</dbReference>
<keyword evidence="6 7" id="KW-0472">Membrane</keyword>
<evidence type="ECO:0000256" key="6">
    <source>
        <dbReference type="ARBA" id="ARBA00023136"/>
    </source>
</evidence>
<feature type="transmembrane region" description="Helical" evidence="7">
    <location>
        <begin position="352"/>
        <end position="378"/>
    </location>
</feature>
<feature type="transmembrane region" description="Helical" evidence="7">
    <location>
        <begin position="56"/>
        <end position="75"/>
    </location>
</feature>
<dbReference type="SUPFAM" id="SSF103473">
    <property type="entry name" value="MFS general substrate transporter"/>
    <property type="match status" value="1"/>
</dbReference>
<feature type="transmembrane region" description="Helical" evidence="7">
    <location>
        <begin position="285"/>
        <end position="301"/>
    </location>
</feature>
<dbReference type="EMBL" id="JAXOJX010000001">
    <property type="protein sequence ID" value="MDZ5455129.1"/>
    <property type="molecule type" value="Genomic_DNA"/>
</dbReference>
<feature type="transmembrane region" description="Helical" evidence="7">
    <location>
        <begin position="224"/>
        <end position="245"/>
    </location>
</feature>
<keyword evidence="10" id="KW-1185">Reference proteome</keyword>
<evidence type="ECO:0000256" key="4">
    <source>
        <dbReference type="ARBA" id="ARBA00022692"/>
    </source>
</evidence>
<dbReference type="RefSeq" id="WP_051241915.1">
    <property type="nucleotide sequence ID" value="NZ_JAXOJX010000001.1"/>
</dbReference>
<evidence type="ECO:0000259" key="8">
    <source>
        <dbReference type="PROSITE" id="PS50850"/>
    </source>
</evidence>
<feature type="transmembrane region" description="Helical" evidence="7">
    <location>
        <begin position="113"/>
        <end position="133"/>
    </location>
</feature>
<comment type="caution">
    <text evidence="9">The sequence shown here is derived from an EMBL/GenBank/DDBJ whole genome shotgun (WGS) entry which is preliminary data.</text>
</comment>
<dbReference type="PROSITE" id="PS50850">
    <property type="entry name" value="MFS"/>
    <property type="match status" value="1"/>
</dbReference>
<evidence type="ECO:0000256" key="7">
    <source>
        <dbReference type="SAM" id="Phobius"/>
    </source>
</evidence>
<evidence type="ECO:0000256" key="2">
    <source>
        <dbReference type="ARBA" id="ARBA00022448"/>
    </source>
</evidence>
<keyword evidence="5 7" id="KW-1133">Transmembrane helix</keyword>
<keyword evidence="9" id="KW-0614">Plasmid</keyword>